<reference evidence="4" key="1">
    <citation type="submission" date="2010-05" db="EMBL/GenBank/DDBJ databases">
        <title>The genome sequence of Magnaporthe poae strain ATCC 64411.</title>
        <authorList>
            <person name="Ma L.-J."/>
            <person name="Dead R."/>
            <person name="Young S."/>
            <person name="Zeng Q."/>
            <person name="Koehrsen M."/>
            <person name="Alvarado L."/>
            <person name="Berlin A."/>
            <person name="Chapman S.B."/>
            <person name="Chen Z."/>
            <person name="Freedman E."/>
            <person name="Gellesch M."/>
            <person name="Goldberg J."/>
            <person name="Griggs A."/>
            <person name="Gujja S."/>
            <person name="Heilman E.R."/>
            <person name="Heiman D."/>
            <person name="Hepburn T."/>
            <person name="Howarth C."/>
            <person name="Jen D."/>
            <person name="Larson L."/>
            <person name="Mehta T."/>
            <person name="Neiman D."/>
            <person name="Pearson M."/>
            <person name="Roberts A."/>
            <person name="Saif S."/>
            <person name="Shea T."/>
            <person name="Shenoy N."/>
            <person name="Sisk P."/>
            <person name="Stolte C."/>
            <person name="Sykes S."/>
            <person name="Walk T."/>
            <person name="White J."/>
            <person name="Yandava C."/>
            <person name="Haas B."/>
            <person name="Nusbaum C."/>
            <person name="Birren B."/>
        </authorList>
    </citation>
    <scope>NUCLEOTIDE SEQUENCE [LARGE SCALE GENOMIC DNA]</scope>
    <source>
        <strain evidence="4">ATCC 64411 / 73-15</strain>
    </source>
</reference>
<dbReference type="SUPFAM" id="SSF56112">
    <property type="entry name" value="Protein kinase-like (PK-like)"/>
    <property type="match status" value="1"/>
</dbReference>
<reference evidence="2" key="3">
    <citation type="submission" date="2011-03" db="EMBL/GenBank/DDBJ databases">
        <title>Annotation of Magnaporthe poae ATCC 64411.</title>
        <authorList>
            <person name="Ma L.-J."/>
            <person name="Dead R."/>
            <person name="Young S.K."/>
            <person name="Zeng Q."/>
            <person name="Gargeya S."/>
            <person name="Fitzgerald M."/>
            <person name="Haas B."/>
            <person name="Abouelleil A."/>
            <person name="Alvarado L."/>
            <person name="Arachchi H.M."/>
            <person name="Berlin A."/>
            <person name="Brown A."/>
            <person name="Chapman S.B."/>
            <person name="Chen Z."/>
            <person name="Dunbar C."/>
            <person name="Freedman E."/>
            <person name="Gearin G."/>
            <person name="Gellesch M."/>
            <person name="Goldberg J."/>
            <person name="Griggs A."/>
            <person name="Gujja S."/>
            <person name="Heiman D."/>
            <person name="Howarth C."/>
            <person name="Larson L."/>
            <person name="Lui A."/>
            <person name="MacDonald P.J.P."/>
            <person name="Mehta T."/>
            <person name="Montmayeur A."/>
            <person name="Murphy C."/>
            <person name="Neiman D."/>
            <person name="Pearson M."/>
            <person name="Priest M."/>
            <person name="Roberts A."/>
            <person name="Saif S."/>
            <person name="Shea T."/>
            <person name="Shenoy N."/>
            <person name="Sisk P."/>
            <person name="Stolte C."/>
            <person name="Sykes S."/>
            <person name="Yandava C."/>
            <person name="Wortman J."/>
            <person name="Nusbaum C."/>
            <person name="Birren B."/>
        </authorList>
    </citation>
    <scope>NUCLEOTIDE SEQUENCE</scope>
    <source>
        <strain evidence="2">ATCC 64411</strain>
    </source>
</reference>
<evidence type="ECO:0000313" key="4">
    <source>
        <dbReference type="Proteomes" id="UP000011715"/>
    </source>
</evidence>
<proteinExistence type="predicted"/>
<sequence>MPRPKVIVVHLGTPRVYFQVLGKAGYGRHHVALRVRALGNAPMAFNDDELVLKFARLERYNPDSPLRVEAEIVTELQRKECANIAKLVSDFTGVPAVGDSNTVPGDLPCTLWRFYRGGNLGTLLFDYNSAIPAIVGARILADVLEAVYAMHMEHRDFAVAHEDEVLGNILVDYPEGVANPTFLFGDFGDGHIIREPQGSPARRKGLKVSLQNIRKHTFDLVHSWGRGGDGDKWNGIRDTLDELIFEVSLPDDRAAPAPDDGGKALAVSLRTAIAKLRMREQNDICMNGRSESLQRFLNFARLMSDRRSGPPMTAPSDDLAVVMAKETFKLKTGWLIADTLPNDLSVADLWTLRKPPAA</sequence>
<evidence type="ECO:0000313" key="2">
    <source>
        <dbReference type="EMBL" id="KLU92218.1"/>
    </source>
</evidence>
<dbReference type="OrthoDB" id="10495245at2759"/>
<dbReference type="GO" id="GO:0004672">
    <property type="term" value="F:protein kinase activity"/>
    <property type="evidence" value="ECO:0007669"/>
    <property type="project" value="InterPro"/>
</dbReference>
<feature type="domain" description="Protein kinase" evidence="1">
    <location>
        <begin position="15"/>
        <end position="358"/>
    </location>
</feature>
<dbReference type="VEuPathDB" id="FungiDB:MAPG_11164"/>
<protein>
    <recommendedName>
        <fullName evidence="1">Protein kinase domain-containing protein</fullName>
    </recommendedName>
</protein>
<dbReference type="EMBL" id="ADBL01002745">
    <property type="status" value="NOT_ANNOTATED_CDS"/>
    <property type="molecule type" value="Genomic_DNA"/>
</dbReference>
<dbReference type="EnsemblFungi" id="MAPG_11164T0">
    <property type="protein sequence ID" value="MAPG_11164T0"/>
    <property type="gene ID" value="MAPG_11164"/>
</dbReference>
<dbReference type="InterPro" id="IPR011009">
    <property type="entry name" value="Kinase-like_dom_sf"/>
</dbReference>
<organism evidence="3 4">
    <name type="scientific">Magnaporthiopsis poae (strain ATCC 64411 / 73-15)</name>
    <name type="common">Kentucky bluegrass fungus</name>
    <name type="synonym">Magnaporthe poae</name>
    <dbReference type="NCBI Taxonomy" id="644358"/>
    <lineage>
        <taxon>Eukaryota</taxon>
        <taxon>Fungi</taxon>
        <taxon>Dikarya</taxon>
        <taxon>Ascomycota</taxon>
        <taxon>Pezizomycotina</taxon>
        <taxon>Sordariomycetes</taxon>
        <taxon>Sordariomycetidae</taxon>
        <taxon>Magnaporthales</taxon>
        <taxon>Magnaporthaceae</taxon>
        <taxon>Magnaporthiopsis</taxon>
    </lineage>
</organism>
<evidence type="ECO:0000259" key="1">
    <source>
        <dbReference type="PROSITE" id="PS50011"/>
    </source>
</evidence>
<dbReference type="PROSITE" id="PS50011">
    <property type="entry name" value="PROTEIN_KINASE_DOM"/>
    <property type="match status" value="1"/>
</dbReference>
<reference evidence="2" key="2">
    <citation type="submission" date="2010-05" db="EMBL/GenBank/DDBJ databases">
        <title>The Genome Sequence of Magnaporthe poae strain ATCC 64411.</title>
        <authorList>
            <consortium name="The Broad Institute Genome Sequencing Platform"/>
            <consortium name="Broad Institute Genome Sequencing Center for Infectious Disease"/>
            <person name="Ma L.-J."/>
            <person name="Dead R."/>
            <person name="Young S."/>
            <person name="Zeng Q."/>
            <person name="Koehrsen M."/>
            <person name="Alvarado L."/>
            <person name="Berlin A."/>
            <person name="Chapman S.B."/>
            <person name="Chen Z."/>
            <person name="Freedman E."/>
            <person name="Gellesch M."/>
            <person name="Goldberg J."/>
            <person name="Griggs A."/>
            <person name="Gujja S."/>
            <person name="Heilman E.R."/>
            <person name="Heiman D."/>
            <person name="Hepburn T."/>
            <person name="Howarth C."/>
            <person name="Jen D."/>
            <person name="Larson L."/>
            <person name="Mehta T."/>
            <person name="Neiman D."/>
            <person name="Pearson M."/>
            <person name="Roberts A."/>
            <person name="Saif S."/>
            <person name="Shea T."/>
            <person name="Shenoy N."/>
            <person name="Sisk P."/>
            <person name="Stolte C."/>
            <person name="Sykes S."/>
            <person name="Walk T."/>
            <person name="White J."/>
            <person name="Yandava C."/>
            <person name="Haas B."/>
            <person name="Nusbaum C."/>
            <person name="Birren B."/>
        </authorList>
    </citation>
    <scope>NUCLEOTIDE SEQUENCE</scope>
    <source>
        <strain evidence="2">ATCC 64411</strain>
    </source>
</reference>
<dbReference type="InterPro" id="IPR000719">
    <property type="entry name" value="Prot_kinase_dom"/>
</dbReference>
<name>A0A0C4EEJ1_MAGP6</name>
<accession>A0A0C4EEJ1</accession>
<reference evidence="3" key="5">
    <citation type="submission" date="2015-06" db="UniProtKB">
        <authorList>
            <consortium name="EnsemblFungi"/>
        </authorList>
    </citation>
    <scope>IDENTIFICATION</scope>
    <source>
        <strain evidence="3">ATCC 64411</strain>
    </source>
</reference>
<gene>
    <name evidence="2" type="ORF">MAPG_11164</name>
</gene>
<dbReference type="EMBL" id="GL876979">
    <property type="protein sequence ID" value="KLU92218.1"/>
    <property type="molecule type" value="Genomic_DNA"/>
</dbReference>
<evidence type="ECO:0000313" key="3">
    <source>
        <dbReference type="EnsemblFungi" id="MAPG_11164T0"/>
    </source>
</evidence>
<reference evidence="3" key="4">
    <citation type="journal article" date="2015" name="G3 (Bethesda)">
        <title>Genome sequences of three phytopathogenic species of the Magnaporthaceae family of fungi.</title>
        <authorList>
            <person name="Okagaki L.H."/>
            <person name="Nunes C.C."/>
            <person name="Sailsbery J."/>
            <person name="Clay B."/>
            <person name="Brown D."/>
            <person name="John T."/>
            <person name="Oh Y."/>
            <person name="Young N."/>
            <person name="Fitzgerald M."/>
            <person name="Haas B.J."/>
            <person name="Zeng Q."/>
            <person name="Young S."/>
            <person name="Adiconis X."/>
            <person name="Fan L."/>
            <person name="Levin J.Z."/>
            <person name="Mitchell T.K."/>
            <person name="Okubara P.A."/>
            <person name="Farman M.L."/>
            <person name="Kohn L.M."/>
            <person name="Birren B."/>
            <person name="Ma L.-J."/>
            <person name="Dean R.A."/>
        </authorList>
    </citation>
    <scope>NUCLEOTIDE SEQUENCE</scope>
    <source>
        <strain evidence="3">ATCC 64411 / 73-15</strain>
    </source>
</reference>
<dbReference type="eggNOG" id="ENOG502RN3S">
    <property type="taxonomic scope" value="Eukaryota"/>
</dbReference>
<dbReference type="GO" id="GO:0005524">
    <property type="term" value="F:ATP binding"/>
    <property type="evidence" value="ECO:0007669"/>
    <property type="project" value="InterPro"/>
</dbReference>
<dbReference type="Proteomes" id="UP000011715">
    <property type="component" value="Unassembled WGS sequence"/>
</dbReference>
<dbReference type="AlphaFoldDB" id="A0A0C4EEJ1"/>
<keyword evidence="4" id="KW-1185">Reference proteome</keyword>